<dbReference type="AlphaFoldDB" id="A0A4P8LIF3"/>
<reference evidence="2" key="2">
    <citation type="submission" date="2022-12" db="EMBL/GenBank/DDBJ databases">
        <title>Development of a Multilocus Sequence Typing Scheme for Bacteroides fragilis Based on Whole Genome Sequencing Data and Clinical Application.</title>
        <authorList>
            <person name="Nielsen F.D."/>
            <person name="Justesen U.S."/>
        </authorList>
    </citation>
    <scope>NUCLEOTIDE SEQUENCE</scope>
    <source>
        <strain evidence="2">BF_AM_ODE_DK_2015_4</strain>
    </source>
</reference>
<evidence type="ECO:0000313" key="4">
    <source>
        <dbReference type="Proteomes" id="UP000028294"/>
    </source>
</evidence>
<dbReference type="EMBL" id="JAPTZU010000005">
    <property type="protein sequence ID" value="MCZ2687856.1"/>
    <property type="molecule type" value="Genomic_DNA"/>
</dbReference>
<evidence type="ECO:0000313" key="3">
    <source>
        <dbReference type="EMBL" id="QCQ38511.1"/>
    </source>
</evidence>
<gene>
    <name evidence="3" type="ORF">IA74_021755</name>
    <name evidence="2" type="ORF">O1433_10140</name>
</gene>
<dbReference type="Proteomes" id="UP001079672">
    <property type="component" value="Unassembled WGS sequence"/>
</dbReference>
<dbReference type="RefSeq" id="WP_137569171.1">
    <property type="nucleotide sequence ID" value="NZ_CAEUHN010000001.1"/>
</dbReference>
<name>A0A4P8LIF3_BACFG</name>
<reference evidence="3 4" key="1">
    <citation type="submission" date="2019-03" db="EMBL/GenBank/DDBJ databases">
        <title>Complete genome assembly of MDR B. fragilis.</title>
        <authorList>
            <person name="Sydenham T.V."/>
            <person name="Hasman H."/>
            <person name="Justesen U.S."/>
        </authorList>
    </citation>
    <scope>NUCLEOTIDE SEQUENCE [LARGE SCALE GENOMIC DNA]</scope>
    <source>
        <strain evidence="3 4">DCMOUH0067B</strain>
    </source>
</reference>
<dbReference type="GeneID" id="99672771"/>
<evidence type="ECO:0000313" key="2">
    <source>
        <dbReference type="EMBL" id="MCZ2687856.1"/>
    </source>
</evidence>
<dbReference type="PROSITE" id="PS51257">
    <property type="entry name" value="PROKAR_LIPOPROTEIN"/>
    <property type="match status" value="1"/>
</dbReference>
<sequence>MKKLFLAYMGLIMLSGCWSFQNKQTETDSQTESKAGKANISVLNSDTNNHVSEANSDEPKLFVNETDWKGLKCEKYSEDDGYTTIQKCIFPDANMTQVYDVIKRINENLKDTLPQKDIEYISEVDKYIKVCYKYKTTNDLLIEIDYQGGVTCFEIMQKDKSIITRITYAAD</sequence>
<dbReference type="EMBL" id="CP036553">
    <property type="protein sequence ID" value="QCQ38511.1"/>
    <property type="molecule type" value="Genomic_DNA"/>
</dbReference>
<dbReference type="Proteomes" id="UP000028294">
    <property type="component" value="Chromosome"/>
</dbReference>
<evidence type="ECO:0000256" key="1">
    <source>
        <dbReference type="SAM" id="SignalP"/>
    </source>
</evidence>
<proteinExistence type="predicted"/>
<organism evidence="2 5">
    <name type="scientific">Bacteroides fragilis</name>
    <dbReference type="NCBI Taxonomy" id="817"/>
    <lineage>
        <taxon>Bacteria</taxon>
        <taxon>Pseudomonadati</taxon>
        <taxon>Bacteroidota</taxon>
        <taxon>Bacteroidia</taxon>
        <taxon>Bacteroidales</taxon>
        <taxon>Bacteroidaceae</taxon>
        <taxon>Bacteroides</taxon>
    </lineage>
</organism>
<feature type="chain" id="PRO_5044399667" description="Lipoprotein" evidence="1">
    <location>
        <begin position="21"/>
        <end position="171"/>
    </location>
</feature>
<feature type="signal peptide" evidence="1">
    <location>
        <begin position="1"/>
        <end position="20"/>
    </location>
</feature>
<evidence type="ECO:0000313" key="5">
    <source>
        <dbReference type="Proteomes" id="UP001079672"/>
    </source>
</evidence>
<evidence type="ECO:0008006" key="6">
    <source>
        <dbReference type="Google" id="ProtNLM"/>
    </source>
</evidence>
<protein>
    <recommendedName>
        <fullName evidence="6">Lipoprotein</fullName>
    </recommendedName>
</protein>
<accession>A0A4P8LIF3</accession>
<keyword evidence="1" id="KW-0732">Signal</keyword>